<sequence length="71" mass="8362">MIRFDIIIFMQEFGRILEEFKRRGGVVLSNKRDVNKKVLCPLNFSCKKANTPKCDMNCLNPQVERARRTED</sequence>
<comment type="caution">
    <text evidence="1">The sequence shown here is derived from an EMBL/GenBank/DDBJ whole genome shotgun (WGS) entry which is preliminary data.</text>
</comment>
<accession>A0A0F9Z0S7</accession>
<reference evidence="1 2" key="1">
    <citation type="journal article" date="2015" name="Nature">
        <title>rRNA introns, odd ribosomes, and small enigmatic genomes across a large radiation of phyla.</title>
        <authorList>
            <person name="Brown C.T."/>
            <person name="Hug L.A."/>
            <person name="Thomas B.C."/>
            <person name="Sharon I."/>
            <person name="Castelle C.J."/>
            <person name="Singh A."/>
            <person name="Wilkins M.J."/>
            <person name="Williams K.H."/>
            <person name="Banfield J.F."/>
        </authorList>
    </citation>
    <scope>NUCLEOTIDE SEQUENCE [LARGE SCALE GENOMIC DNA]</scope>
</reference>
<protein>
    <submittedName>
        <fullName evidence="1">Uncharacterized protein</fullName>
    </submittedName>
</protein>
<proteinExistence type="predicted"/>
<evidence type="ECO:0000313" key="1">
    <source>
        <dbReference type="EMBL" id="KKP32256.1"/>
    </source>
</evidence>
<dbReference type="Proteomes" id="UP000034803">
    <property type="component" value="Unassembled WGS sequence"/>
</dbReference>
<dbReference type="AlphaFoldDB" id="A0A0F9Z0S7"/>
<gene>
    <name evidence="1" type="ORF">UR21_C0001G0052</name>
</gene>
<name>A0A0F9Z0S7_9BACT</name>
<organism evidence="1 2">
    <name type="scientific">Candidatus Woesebacteria bacterium GW2011_GWC2_31_9</name>
    <dbReference type="NCBI Taxonomy" id="1618586"/>
    <lineage>
        <taxon>Bacteria</taxon>
        <taxon>Candidatus Woeseibacteriota</taxon>
    </lineage>
</organism>
<evidence type="ECO:0000313" key="2">
    <source>
        <dbReference type="Proteomes" id="UP000034803"/>
    </source>
</evidence>
<dbReference type="EMBL" id="LBOI01000001">
    <property type="protein sequence ID" value="KKP32256.1"/>
    <property type="molecule type" value="Genomic_DNA"/>
</dbReference>